<dbReference type="EMBL" id="GFPF01003129">
    <property type="protein sequence ID" value="MAA14275.1"/>
    <property type="molecule type" value="Transcribed_RNA"/>
</dbReference>
<evidence type="ECO:0000256" key="2">
    <source>
        <dbReference type="SAM" id="SignalP"/>
    </source>
</evidence>
<evidence type="ECO:0000313" key="3">
    <source>
        <dbReference type="EMBL" id="MAA14275.1"/>
    </source>
</evidence>
<dbReference type="AlphaFoldDB" id="A0A224YBJ3"/>
<protein>
    <recommendedName>
        <fullName evidence="4">Basic tail secreted protein</fullName>
    </recommendedName>
</protein>
<feature type="chain" id="PRO_5012488549" description="Basic tail secreted protein" evidence="2">
    <location>
        <begin position="28"/>
        <end position="127"/>
    </location>
</feature>
<keyword evidence="2" id="KW-0732">Signal</keyword>
<proteinExistence type="predicted"/>
<sequence length="127" mass="14647">MCHKIMTIKKFVLYCMVLCFLCDALSASTKFTLPKCCRKRRCDVGKMYTCLFGAGPQKVACVQQREDLSHIQKFWGQLCPKETRLLCRMLDADYVCGCAIVRRRKKQRNHQAQKGKQYGSGTSQRPE</sequence>
<evidence type="ECO:0008006" key="4">
    <source>
        <dbReference type="Google" id="ProtNLM"/>
    </source>
</evidence>
<feature type="region of interest" description="Disordered" evidence="1">
    <location>
        <begin position="105"/>
        <end position="127"/>
    </location>
</feature>
<evidence type="ECO:0000256" key="1">
    <source>
        <dbReference type="SAM" id="MobiDB-lite"/>
    </source>
</evidence>
<feature type="signal peptide" evidence="2">
    <location>
        <begin position="1"/>
        <end position="27"/>
    </location>
</feature>
<organism evidence="3">
    <name type="scientific">Rhipicephalus zambeziensis</name>
    <dbReference type="NCBI Taxonomy" id="60191"/>
    <lineage>
        <taxon>Eukaryota</taxon>
        <taxon>Metazoa</taxon>
        <taxon>Ecdysozoa</taxon>
        <taxon>Arthropoda</taxon>
        <taxon>Chelicerata</taxon>
        <taxon>Arachnida</taxon>
        <taxon>Acari</taxon>
        <taxon>Parasitiformes</taxon>
        <taxon>Ixodida</taxon>
        <taxon>Ixodoidea</taxon>
        <taxon>Ixodidae</taxon>
        <taxon>Rhipicephalinae</taxon>
        <taxon>Rhipicephalus</taxon>
        <taxon>Rhipicephalus</taxon>
    </lineage>
</organism>
<feature type="compositionally biased region" description="Polar residues" evidence="1">
    <location>
        <begin position="114"/>
        <end position="127"/>
    </location>
</feature>
<reference evidence="3" key="1">
    <citation type="journal article" date="2017" name="Parasit. Vectors">
        <title>Sialotranscriptomics of Rhipicephalus zambeziensis reveals intricate expression profiles of secretory proteins and suggests tight temporal transcriptional regulation during blood-feeding.</title>
        <authorList>
            <person name="de Castro M.H."/>
            <person name="de Klerk D."/>
            <person name="Pienaar R."/>
            <person name="Rees D.J.G."/>
            <person name="Mans B.J."/>
        </authorList>
    </citation>
    <scope>NUCLEOTIDE SEQUENCE</scope>
    <source>
        <tissue evidence="3">Salivary glands</tissue>
    </source>
</reference>
<accession>A0A224YBJ3</accession>
<name>A0A224YBJ3_9ACAR</name>